<name>A0A6P1BE69_9BRAD</name>
<dbReference type="PANTHER" id="PTHR30011">
    <property type="entry name" value="ALKANESULFONATE MONOOXYGENASE-RELATED"/>
    <property type="match status" value="1"/>
</dbReference>
<evidence type="ECO:0000313" key="8">
    <source>
        <dbReference type="EMBL" id="NEU95881.1"/>
    </source>
</evidence>
<accession>A0A6P1BE69</accession>
<dbReference type="GO" id="GO:0016705">
    <property type="term" value="F:oxidoreductase activity, acting on paired donors, with incorporation or reduction of molecular oxygen"/>
    <property type="evidence" value="ECO:0007669"/>
    <property type="project" value="InterPro"/>
</dbReference>
<evidence type="ECO:0000256" key="5">
    <source>
        <dbReference type="ARBA" id="ARBA00033748"/>
    </source>
</evidence>
<dbReference type="GO" id="GO:0004497">
    <property type="term" value="F:monooxygenase activity"/>
    <property type="evidence" value="ECO:0007669"/>
    <property type="project" value="UniProtKB-KW"/>
</dbReference>
<dbReference type="PIRSF" id="PIRSF000337">
    <property type="entry name" value="NTA_MOA"/>
    <property type="match status" value="1"/>
</dbReference>
<comment type="similarity">
    <text evidence="5">Belongs to the NtaA/SnaA/DszA monooxygenase family.</text>
</comment>
<feature type="binding site" evidence="6">
    <location>
        <position position="155"/>
    </location>
    <ligand>
        <name>FMN</name>
        <dbReference type="ChEBI" id="CHEBI:58210"/>
    </ligand>
</feature>
<sequence>MRRSARWSQQQPWPDRTEIKMAKPLHLGFLYAPQSGYQTHDENFDPLNPVHLTTFARDLEGAGFAFLLIDDSVGRTEPARSEAFTTASFLATRTRHIGLIAAANTSYVEPYNVTRLAASLDHVTHGRAGWLVSTGVVDPAGANYGQTAVAPAVHYERASEILDIARRLWDSWEDGAFIRDKQSGVFVDGSKIHPIDHVGASFSVKGPLNVARPPQGQVIVAHRVADERSAEFAGRHADIAILAAETAGDIAALRDNVLAAARGARRDEQHVLLFAEIVSVIGPDHAAGAPKAPVAHYVSGTPTEIADQIEALANAVTLDGLVVAPRVVRSSPDAFSRDVIPELARRQRLRSGDRSGTLRERLGLARPGNIFEHKAPEPASTAA</sequence>
<dbReference type="SUPFAM" id="SSF51679">
    <property type="entry name" value="Bacterial luciferase-like"/>
    <property type="match status" value="1"/>
</dbReference>
<gene>
    <name evidence="8" type="ORF">FNJ47_08590</name>
</gene>
<dbReference type="PANTHER" id="PTHR30011:SF16">
    <property type="entry name" value="C2H2 FINGER DOMAIN TRANSCRIPTION FACTOR (EUROFUNG)-RELATED"/>
    <property type="match status" value="1"/>
</dbReference>
<evidence type="ECO:0000256" key="4">
    <source>
        <dbReference type="ARBA" id="ARBA00023033"/>
    </source>
</evidence>
<keyword evidence="1 6" id="KW-0285">Flavoprotein</keyword>
<dbReference type="Gene3D" id="3.20.20.30">
    <property type="entry name" value="Luciferase-like domain"/>
    <property type="match status" value="1"/>
</dbReference>
<dbReference type="AlphaFoldDB" id="A0A6P1BE69"/>
<dbReference type="InterPro" id="IPR036661">
    <property type="entry name" value="Luciferase-like_sf"/>
</dbReference>
<protein>
    <submittedName>
        <fullName evidence="8">LLM class flavin-dependent oxidoreductase</fullName>
    </submittedName>
</protein>
<dbReference type="EMBL" id="VKHP01000022">
    <property type="protein sequence ID" value="NEU95881.1"/>
    <property type="molecule type" value="Genomic_DNA"/>
</dbReference>
<evidence type="ECO:0000256" key="6">
    <source>
        <dbReference type="PIRSR" id="PIRSR000337-1"/>
    </source>
</evidence>
<dbReference type="InterPro" id="IPR011251">
    <property type="entry name" value="Luciferase-like_dom"/>
</dbReference>
<keyword evidence="3" id="KW-0560">Oxidoreductase</keyword>
<dbReference type="Pfam" id="PF00296">
    <property type="entry name" value="Bac_luciferase"/>
    <property type="match status" value="1"/>
</dbReference>
<evidence type="ECO:0000256" key="3">
    <source>
        <dbReference type="ARBA" id="ARBA00023002"/>
    </source>
</evidence>
<evidence type="ECO:0000256" key="1">
    <source>
        <dbReference type="ARBA" id="ARBA00022630"/>
    </source>
</evidence>
<evidence type="ECO:0000256" key="2">
    <source>
        <dbReference type="ARBA" id="ARBA00022643"/>
    </source>
</evidence>
<feature type="domain" description="Luciferase-like" evidence="7">
    <location>
        <begin position="47"/>
        <end position="286"/>
    </location>
</feature>
<dbReference type="InterPro" id="IPR016215">
    <property type="entry name" value="NTA_MOA"/>
</dbReference>
<keyword evidence="4" id="KW-0503">Monooxygenase</keyword>
<evidence type="ECO:0000259" key="7">
    <source>
        <dbReference type="Pfam" id="PF00296"/>
    </source>
</evidence>
<dbReference type="Proteomes" id="UP000468531">
    <property type="component" value="Unassembled WGS sequence"/>
</dbReference>
<evidence type="ECO:0000313" key="9">
    <source>
        <dbReference type="Proteomes" id="UP000468531"/>
    </source>
</evidence>
<keyword evidence="9" id="KW-1185">Reference proteome</keyword>
<comment type="caution">
    <text evidence="8">The sequence shown here is derived from an EMBL/GenBank/DDBJ whole genome shotgun (WGS) entry which is preliminary data.</text>
</comment>
<reference evidence="8 9" key="1">
    <citation type="journal article" date="2020" name="Arch. Microbiol.">
        <title>Bradyrhizobium uaiense sp. nov., a new highly efficient cowpea symbiont.</title>
        <authorList>
            <person name="Cabral Michel D."/>
            <person name="Azarias Guimaraes A."/>
            <person name="Martins da Costa E."/>
            <person name="Soares de Carvalho T."/>
            <person name="Balsanelli E."/>
            <person name="Willems A."/>
            <person name="Maltempi de Souza E."/>
            <person name="de Souza Moreira F.M."/>
        </authorList>
    </citation>
    <scope>NUCLEOTIDE SEQUENCE [LARGE SCALE GENOMIC DNA]</scope>
    <source>
        <strain evidence="8 9">UFLA 03-164</strain>
    </source>
</reference>
<dbReference type="InterPro" id="IPR051260">
    <property type="entry name" value="Diverse_substr_monoxygenases"/>
</dbReference>
<organism evidence="8 9">
    <name type="scientific">Bradyrhizobium uaiense</name>
    <dbReference type="NCBI Taxonomy" id="2594946"/>
    <lineage>
        <taxon>Bacteria</taxon>
        <taxon>Pseudomonadati</taxon>
        <taxon>Pseudomonadota</taxon>
        <taxon>Alphaproteobacteria</taxon>
        <taxon>Hyphomicrobiales</taxon>
        <taxon>Nitrobacteraceae</taxon>
        <taxon>Bradyrhizobium</taxon>
    </lineage>
</organism>
<keyword evidence="2 6" id="KW-0288">FMN</keyword>
<proteinExistence type="inferred from homology"/>